<dbReference type="InterPro" id="IPR053958">
    <property type="entry name" value="HMGCR/SNAP/NPC1-like_SSD"/>
</dbReference>
<feature type="transmembrane region" description="Helical" evidence="7">
    <location>
        <begin position="46"/>
        <end position="66"/>
    </location>
</feature>
<dbReference type="InterPro" id="IPR051697">
    <property type="entry name" value="Patched_domain-protein"/>
</dbReference>
<evidence type="ECO:0000256" key="1">
    <source>
        <dbReference type="ARBA" id="ARBA00004141"/>
    </source>
</evidence>
<dbReference type="WBParaSite" id="ALUE_0002103101-mRNA-1">
    <property type="protein sequence ID" value="ALUE_0002103101-mRNA-1"/>
    <property type="gene ID" value="ALUE_0002103101"/>
</dbReference>
<dbReference type="PANTHER" id="PTHR10796:SF181">
    <property type="entry name" value="SSD DOMAIN-CONTAINING PROTEIN"/>
    <property type="match status" value="1"/>
</dbReference>
<protein>
    <submittedName>
        <fullName evidence="10">SSD domain-containing protein</fullName>
    </submittedName>
</protein>
<feature type="domain" description="SSD" evidence="8">
    <location>
        <begin position="61"/>
        <end position="98"/>
    </location>
</feature>
<dbReference type="InterPro" id="IPR000731">
    <property type="entry name" value="SSD"/>
</dbReference>
<evidence type="ECO:0000256" key="2">
    <source>
        <dbReference type="ARBA" id="ARBA00005585"/>
    </source>
</evidence>
<dbReference type="GO" id="GO:0016020">
    <property type="term" value="C:membrane"/>
    <property type="evidence" value="ECO:0007669"/>
    <property type="project" value="UniProtKB-SubCell"/>
</dbReference>
<feature type="transmembrane region" description="Helical" evidence="7">
    <location>
        <begin position="358"/>
        <end position="376"/>
    </location>
</feature>
<dbReference type="PANTHER" id="PTHR10796">
    <property type="entry name" value="PATCHED-RELATED"/>
    <property type="match status" value="1"/>
</dbReference>
<feature type="transmembrane region" description="Helical" evidence="7">
    <location>
        <begin position="73"/>
        <end position="94"/>
    </location>
</feature>
<keyword evidence="6" id="KW-0325">Glycoprotein</keyword>
<keyword evidence="9" id="KW-1185">Reference proteome</keyword>
<feature type="domain" description="SSD" evidence="8">
    <location>
        <begin position="1"/>
        <end position="58"/>
    </location>
</feature>
<name>A0A0M3IQK3_ASCLU</name>
<comment type="subcellular location">
    <subcellularLocation>
        <location evidence="1">Membrane</location>
        <topology evidence="1">Multi-pass membrane protein</topology>
    </subcellularLocation>
</comment>
<keyword evidence="5 7" id="KW-0472">Membrane</keyword>
<comment type="similarity">
    <text evidence="2">Belongs to the patched family.</text>
</comment>
<keyword evidence="4 7" id="KW-1133">Transmembrane helix</keyword>
<feature type="transmembrane region" description="Helical" evidence="7">
    <location>
        <begin position="19"/>
        <end position="40"/>
    </location>
</feature>
<sequence length="377" mass="43398">MLFCTISTMRRDRALSKSILALCGVISAGCAVITSFGLLYVCGVRLIQIALITPFLVLCNVGTISIFPIMRIFCIYCVVSLIVVFVFQATLFGACITLDGAKQFTSQSSFICIPFRCRRSSRSMKVSESNRSSFVSQYSLWSVFTSGPFITLILLSYIVYLSASITILNNNIELGLQLSSLLPEDSETYAYLRVYEKHFSEYTVPMEVLIDGNLEYSSPTIRHNILRAVNAIENSEYSLKASFWLNDFHNFLRTYAYLRVYEKHFSEYTVPMEVLIDGNLEYSSPTIRHNILRAANAIENSEYSLKASFWLNDFHNFLRKESINSNEARRLLRSDEKRLFYTYLTDVFLRHPAYRYQLRVYPLLYISLIFLHISYIG</sequence>
<feature type="transmembrane region" description="Helical" evidence="7">
    <location>
        <begin position="138"/>
        <end position="160"/>
    </location>
</feature>
<keyword evidence="3 7" id="KW-0812">Transmembrane</keyword>
<evidence type="ECO:0000256" key="4">
    <source>
        <dbReference type="ARBA" id="ARBA00022989"/>
    </source>
</evidence>
<organism evidence="9 10">
    <name type="scientific">Ascaris lumbricoides</name>
    <name type="common">Giant roundworm</name>
    <dbReference type="NCBI Taxonomy" id="6252"/>
    <lineage>
        <taxon>Eukaryota</taxon>
        <taxon>Metazoa</taxon>
        <taxon>Ecdysozoa</taxon>
        <taxon>Nematoda</taxon>
        <taxon>Chromadorea</taxon>
        <taxon>Rhabditida</taxon>
        <taxon>Spirurina</taxon>
        <taxon>Ascaridomorpha</taxon>
        <taxon>Ascaridoidea</taxon>
        <taxon>Ascarididae</taxon>
        <taxon>Ascaris</taxon>
    </lineage>
</organism>
<proteinExistence type="inferred from homology"/>
<evidence type="ECO:0000256" key="7">
    <source>
        <dbReference type="SAM" id="Phobius"/>
    </source>
</evidence>
<evidence type="ECO:0000256" key="3">
    <source>
        <dbReference type="ARBA" id="ARBA00022692"/>
    </source>
</evidence>
<dbReference type="Pfam" id="PF02460">
    <property type="entry name" value="Patched"/>
    <property type="match status" value="1"/>
</dbReference>
<dbReference type="Pfam" id="PF12349">
    <property type="entry name" value="Sterol-sensing"/>
    <property type="match status" value="1"/>
</dbReference>
<evidence type="ECO:0000313" key="9">
    <source>
        <dbReference type="Proteomes" id="UP000036681"/>
    </source>
</evidence>
<accession>A0A0M3IQK3</accession>
<dbReference type="Proteomes" id="UP000036681">
    <property type="component" value="Unplaced"/>
</dbReference>
<evidence type="ECO:0000256" key="5">
    <source>
        <dbReference type="ARBA" id="ARBA00023136"/>
    </source>
</evidence>
<evidence type="ECO:0000259" key="8">
    <source>
        <dbReference type="PROSITE" id="PS50156"/>
    </source>
</evidence>
<dbReference type="PROSITE" id="PS50156">
    <property type="entry name" value="SSD"/>
    <property type="match status" value="2"/>
</dbReference>
<evidence type="ECO:0000313" key="10">
    <source>
        <dbReference type="WBParaSite" id="ALUE_0002103101-mRNA-1"/>
    </source>
</evidence>
<reference evidence="10" key="1">
    <citation type="submission" date="2017-02" db="UniProtKB">
        <authorList>
            <consortium name="WormBaseParasite"/>
        </authorList>
    </citation>
    <scope>IDENTIFICATION</scope>
</reference>
<dbReference type="InterPro" id="IPR003392">
    <property type="entry name" value="PTHD_SSD"/>
</dbReference>
<evidence type="ECO:0000256" key="6">
    <source>
        <dbReference type="ARBA" id="ARBA00023180"/>
    </source>
</evidence>
<dbReference type="AlphaFoldDB" id="A0A0M3IQK3"/>